<organism evidence="1">
    <name type="scientific">Bathycoccus sp. RCC716 virus 2</name>
    <dbReference type="NCBI Taxonomy" id="2530039"/>
    <lineage>
        <taxon>Viruses</taxon>
        <taxon>Varidnaviria</taxon>
        <taxon>Bamfordvirae</taxon>
        <taxon>Nucleocytoviricota</taxon>
        <taxon>Megaviricetes</taxon>
        <taxon>Algavirales</taxon>
        <taxon>Phycodnaviridae</taxon>
        <taxon>Prasinovirus</taxon>
    </lineage>
</organism>
<dbReference type="EMBL" id="MK522038">
    <property type="protein sequence ID" value="QOR60443.1"/>
    <property type="molecule type" value="Genomic_DNA"/>
</dbReference>
<reference evidence="1" key="1">
    <citation type="submission" date="2019-02" db="EMBL/GenBank/DDBJ databases">
        <authorList>
            <person name="Bachy C."/>
            <person name="Yung C.-M."/>
            <person name="Roux S."/>
            <person name="Sullivan M.B."/>
            <person name="Worden A.Z."/>
        </authorList>
    </citation>
    <scope>NUCLEOTIDE SEQUENCE</scope>
    <source>
        <strain evidence="1">BII-V2</strain>
    </source>
</reference>
<evidence type="ECO:0000313" key="1">
    <source>
        <dbReference type="EMBL" id="QOR60443.1"/>
    </source>
</evidence>
<protein>
    <submittedName>
        <fullName evidence="1">Uncharacterized protein</fullName>
    </submittedName>
</protein>
<accession>A0A7S6NYH4</accession>
<proteinExistence type="predicted"/>
<sequence length="60" mass="6696">MWMLLCKPIIIPIKNTNDTMVSTDMCKIVTVSPTNDSSRYVIDIVEDAPEIKITPPDSSN</sequence>
<name>A0A7S6NYH4_9PHYC</name>